<comment type="similarity">
    <text evidence="1">Belongs to the sigma-70 factor family. ECF subfamily.</text>
</comment>
<keyword evidence="8" id="KW-1185">Reference proteome</keyword>
<dbReference type="CDD" id="cd06171">
    <property type="entry name" value="Sigma70_r4"/>
    <property type="match status" value="1"/>
</dbReference>
<evidence type="ECO:0000313" key="7">
    <source>
        <dbReference type="EMBL" id="GAP40489.1"/>
    </source>
</evidence>
<gene>
    <name evidence="7" type="ORF">ATC1_13465</name>
</gene>
<reference evidence="7" key="1">
    <citation type="journal article" date="2015" name="Genome Announc.">
        <title>Draft Genome Sequence of Anaerolineae Strain TC1, a Novel Isolate from a Methanogenic Wastewater Treatment System.</title>
        <authorList>
            <person name="Matsuura N."/>
            <person name="Tourlousse D.M."/>
            <person name="Sun L."/>
            <person name="Toyonaga M."/>
            <person name="Kuroda K."/>
            <person name="Ohashi A."/>
            <person name="Cruz R."/>
            <person name="Yamaguchi T."/>
            <person name="Sekiguchi Y."/>
        </authorList>
    </citation>
    <scope>NUCLEOTIDE SEQUENCE [LARGE SCALE GENOMIC DNA]</scope>
    <source>
        <strain evidence="7">TC1</strain>
    </source>
</reference>
<dbReference type="SUPFAM" id="SSF88946">
    <property type="entry name" value="Sigma2 domain of RNA polymerase sigma factors"/>
    <property type="match status" value="1"/>
</dbReference>
<dbReference type="OrthoDB" id="9785675at2"/>
<dbReference type="Gene3D" id="1.10.10.10">
    <property type="entry name" value="Winged helix-like DNA-binding domain superfamily/Winged helix DNA-binding domain"/>
    <property type="match status" value="1"/>
</dbReference>
<dbReference type="AlphaFoldDB" id="A0A0S7BUM8"/>
<dbReference type="Proteomes" id="UP000053370">
    <property type="component" value="Unassembled WGS sequence"/>
</dbReference>
<dbReference type="PANTHER" id="PTHR43133:SF51">
    <property type="entry name" value="RNA POLYMERASE SIGMA FACTOR"/>
    <property type="match status" value="1"/>
</dbReference>
<dbReference type="Pfam" id="PF04542">
    <property type="entry name" value="Sigma70_r2"/>
    <property type="match status" value="1"/>
</dbReference>
<evidence type="ECO:0000256" key="1">
    <source>
        <dbReference type="ARBA" id="ARBA00010641"/>
    </source>
</evidence>
<proteinExistence type="inferred from homology"/>
<dbReference type="SUPFAM" id="SSF88659">
    <property type="entry name" value="Sigma3 and sigma4 domains of RNA polymerase sigma factors"/>
    <property type="match status" value="1"/>
</dbReference>
<keyword evidence="4" id="KW-0804">Transcription</keyword>
<dbReference type="GO" id="GO:0006352">
    <property type="term" value="P:DNA-templated transcription initiation"/>
    <property type="evidence" value="ECO:0007669"/>
    <property type="project" value="InterPro"/>
</dbReference>
<dbReference type="GO" id="GO:0016987">
    <property type="term" value="F:sigma factor activity"/>
    <property type="evidence" value="ECO:0007669"/>
    <property type="project" value="UniProtKB-KW"/>
</dbReference>
<evidence type="ECO:0000259" key="6">
    <source>
        <dbReference type="Pfam" id="PF08281"/>
    </source>
</evidence>
<feature type="domain" description="RNA polymerase sigma factor 70 region 4 type 2" evidence="6">
    <location>
        <begin position="131"/>
        <end position="182"/>
    </location>
</feature>
<evidence type="ECO:0000313" key="8">
    <source>
        <dbReference type="Proteomes" id="UP000053370"/>
    </source>
</evidence>
<organism evidence="7">
    <name type="scientific">Flexilinea flocculi</name>
    <dbReference type="NCBI Taxonomy" id="1678840"/>
    <lineage>
        <taxon>Bacteria</taxon>
        <taxon>Bacillati</taxon>
        <taxon>Chloroflexota</taxon>
        <taxon>Anaerolineae</taxon>
        <taxon>Anaerolineales</taxon>
        <taxon>Anaerolineaceae</taxon>
        <taxon>Flexilinea</taxon>
    </lineage>
</organism>
<dbReference type="InterPro" id="IPR014284">
    <property type="entry name" value="RNA_pol_sigma-70_dom"/>
</dbReference>
<name>A0A0S7BUM8_9CHLR</name>
<evidence type="ECO:0000259" key="5">
    <source>
        <dbReference type="Pfam" id="PF04542"/>
    </source>
</evidence>
<evidence type="ECO:0000256" key="4">
    <source>
        <dbReference type="ARBA" id="ARBA00023163"/>
    </source>
</evidence>
<dbReference type="NCBIfam" id="TIGR02937">
    <property type="entry name" value="sigma70-ECF"/>
    <property type="match status" value="1"/>
</dbReference>
<dbReference type="GO" id="GO:0003677">
    <property type="term" value="F:DNA binding"/>
    <property type="evidence" value="ECO:0007669"/>
    <property type="project" value="InterPro"/>
</dbReference>
<dbReference type="Pfam" id="PF08281">
    <property type="entry name" value="Sigma70_r4_2"/>
    <property type="match status" value="1"/>
</dbReference>
<evidence type="ECO:0000256" key="3">
    <source>
        <dbReference type="ARBA" id="ARBA00023082"/>
    </source>
</evidence>
<evidence type="ECO:0000256" key="2">
    <source>
        <dbReference type="ARBA" id="ARBA00023015"/>
    </source>
</evidence>
<dbReference type="RefSeq" id="WP_062279816.1">
    <property type="nucleotide sequence ID" value="NZ_DF968181.1"/>
</dbReference>
<dbReference type="PANTHER" id="PTHR43133">
    <property type="entry name" value="RNA POLYMERASE ECF-TYPE SIGMA FACTO"/>
    <property type="match status" value="1"/>
</dbReference>
<dbReference type="InterPro" id="IPR039425">
    <property type="entry name" value="RNA_pol_sigma-70-like"/>
</dbReference>
<dbReference type="STRING" id="1678840.ATC1_13465"/>
<keyword evidence="2" id="KW-0805">Transcription regulation</keyword>
<feature type="domain" description="RNA polymerase sigma-70 region 2" evidence="5">
    <location>
        <begin position="32"/>
        <end position="98"/>
    </location>
</feature>
<dbReference type="InterPro" id="IPR007627">
    <property type="entry name" value="RNA_pol_sigma70_r2"/>
</dbReference>
<dbReference type="InterPro" id="IPR013324">
    <property type="entry name" value="RNA_pol_sigma_r3/r4-like"/>
</dbReference>
<sequence>MSVEKLERTLIDISPEVIEQAKSGDADAFALIVEAYQNPVYNLCYRMLYNEGEAEDAAQETFWKAWSNFIKYDSNRSFSTWILSIAAHYCIDQQRKRRVPETEIDESMEEIIPEKSPLPEIEVSRKEDELRLKRLLSNLNEIDRAAVIFRYWYDFSDHEIAENLSISESAVKSRLFRARKELALLWNECK</sequence>
<dbReference type="InterPro" id="IPR036388">
    <property type="entry name" value="WH-like_DNA-bd_sf"/>
</dbReference>
<dbReference type="InterPro" id="IPR013249">
    <property type="entry name" value="RNA_pol_sigma70_r4_t2"/>
</dbReference>
<protein>
    <submittedName>
        <fullName evidence="7">RNA polymerase sigma factor, sigma-70 family</fullName>
    </submittedName>
</protein>
<accession>A0A0S7BUM8</accession>
<dbReference type="InterPro" id="IPR013325">
    <property type="entry name" value="RNA_pol_sigma_r2"/>
</dbReference>
<dbReference type="Gene3D" id="1.10.1740.10">
    <property type="match status" value="1"/>
</dbReference>
<keyword evidence="3" id="KW-0731">Sigma factor</keyword>
<dbReference type="EMBL" id="DF968181">
    <property type="protein sequence ID" value="GAP40489.1"/>
    <property type="molecule type" value="Genomic_DNA"/>
</dbReference>